<dbReference type="Pfam" id="PF00096">
    <property type="entry name" value="zf-C2H2"/>
    <property type="match status" value="1"/>
</dbReference>
<dbReference type="AlphaFoldDB" id="G3BEL9"/>
<feature type="domain" description="C2H2-type" evidence="8">
    <location>
        <begin position="14"/>
        <end position="43"/>
    </location>
</feature>
<dbReference type="InterPro" id="IPR007219">
    <property type="entry name" value="XnlR_reg_dom"/>
</dbReference>
<dbReference type="GO" id="GO:0008270">
    <property type="term" value="F:zinc ion binding"/>
    <property type="evidence" value="ECO:0007669"/>
    <property type="project" value="UniProtKB-KW"/>
</dbReference>
<dbReference type="Proteomes" id="UP000000707">
    <property type="component" value="Unassembled WGS sequence"/>
</dbReference>
<gene>
    <name evidence="9" type="ORF">CANTEDRAFT_95392</name>
</gene>
<keyword evidence="5" id="KW-0862">Zinc</keyword>
<dbReference type="PROSITE" id="PS50157">
    <property type="entry name" value="ZINC_FINGER_C2H2_2"/>
    <property type="match status" value="2"/>
</dbReference>
<dbReference type="InterPro" id="IPR013087">
    <property type="entry name" value="Znf_C2H2_type"/>
</dbReference>
<evidence type="ECO:0000259" key="8">
    <source>
        <dbReference type="PROSITE" id="PS50157"/>
    </source>
</evidence>
<keyword evidence="10" id="KW-1185">Reference proteome</keyword>
<evidence type="ECO:0000256" key="3">
    <source>
        <dbReference type="ARBA" id="ARBA00022737"/>
    </source>
</evidence>
<dbReference type="SUPFAM" id="SSF57667">
    <property type="entry name" value="beta-beta-alpha zinc fingers"/>
    <property type="match status" value="1"/>
</dbReference>
<dbReference type="eggNOG" id="KOG1721">
    <property type="taxonomic scope" value="Eukaryota"/>
</dbReference>
<evidence type="ECO:0000256" key="2">
    <source>
        <dbReference type="ARBA" id="ARBA00022723"/>
    </source>
</evidence>
<dbReference type="PANTHER" id="PTHR40626:SF11">
    <property type="entry name" value="ZINC FINGER PROTEIN YPR022C"/>
    <property type="match status" value="1"/>
</dbReference>
<dbReference type="EMBL" id="GL996528">
    <property type="protein sequence ID" value="EGV59925.1"/>
    <property type="molecule type" value="Genomic_DNA"/>
</dbReference>
<accession>G3BEL9</accession>
<dbReference type="CDD" id="cd12148">
    <property type="entry name" value="fungal_TF_MHR"/>
    <property type="match status" value="1"/>
</dbReference>
<sequence>MMGKRIRKRGVGPFPCSYTSCGKVFSRSDHLRRHMSSHDPTKRLRCRVSTCTKSFTRNDARKVHEKTHIDTPPAIDLLHDLENSTFREETSATQIEAVGQDDDGDDDVPNPHHDIDFSVEKIFFKRRNFFSPDISPSEGNSPFGITSLMSPENQKGVPPKTNSNIGPYFQTSISGFSPDLMGAFEESIDFDFEIPDIFKGPLPFSQNSKDANEQQIDQILLSQMVQYIPDLQEDSNFTLKNMKLFLSNYWSAYHPQFPVLHKPSFSTPDAHPLLLLSMALIGSSLCQSAPAPGYWDLIDSDTIVELSDKIARPLRWLLLSCPEAAPPCKSWLIHSLLILEMYEINRSTRDLHERACIYSATKIQLLRRSPFLGDQNAKSSLENWIENESMRRVAWEAFYVDTIQAVVFNHPANLYANNLKLSLPCPDEFWETDSSDALDLSPSSLIQIPTISESLRKILQNEHVSTGYFGYKIILAGLLNLILQMEQTESQSLVLGLKLSEDNNWQELIASALEYWKLSAPKTSNLCSDKLCQYPEYHAAQTYLRIRQYDYYVYAGSPHRANVKINMKDYESAAKRISRWAQSLNGALTVVQAYILLFEMIVPLNSNSNQQVMVEYEPQKDPVIYRPMAVLATIFPLWCYVFNLYGPESSFKAPDTGLQLEDGFTPSVEDPGSYLRRIREEFGVRTGKPVNSLSSMGSEMVTSTLAEYAKALPEIPKINNIVGLLVLLARGYSKSSSQVAKRFGTLIKHCSDRSMGSNSVFCVELNLM</sequence>
<keyword evidence="4 7" id="KW-0863">Zinc-finger</keyword>
<dbReference type="GO" id="GO:0000978">
    <property type="term" value="F:RNA polymerase II cis-regulatory region sequence-specific DNA binding"/>
    <property type="evidence" value="ECO:0007669"/>
    <property type="project" value="InterPro"/>
</dbReference>
<dbReference type="InterPro" id="IPR036236">
    <property type="entry name" value="Znf_C2H2_sf"/>
</dbReference>
<dbReference type="SMART" id="SM00355">
    <property type="entry name" value="ZnF_C2H2"/>
    <property type="match status" value="2"/>
</dbReference>
<evidence type="ECO:0000256" key="6">
    <source>
        <dbReference type="ARBA" id="ARBA00023242"/>
    </source>
</evidence>
<dbReference type="GO" id="GO:0005634">
    <property type="term" value="C:nucleus"/>
    <property type="evidence" value="ECO:0007669"/>
    <property type="project" value="UniProtKB-SubCell"/>
</dbReference>
<evidence type="ECO:0000256" key="4">
    <source>
        <dbReference type="ARBA" id="ARBA00022771"/>
    </source>
</evidence>
<dbReference type="Pfam" id="PF04082">
    <property type="entry name" value="Fungal_trans"/>
    <property type="match status" value="1"/>
</dbReference>
<dbReference type="OrthoDB" id="1405595at2759"/>
<dbReference type="HOGENOM" id="CLU_006466_2_0_1"/>
<keyword evidence="2" id="KW-0479">Metal-binding</keyword>
<dbReference type="KEGG" id="cten:18250499"/>
<evidence type="ECO:0000256" key="7">
    <source>
        <dbReference type="PROSITE-ProRule" id="PRU00042"/>
    </source>
</evidence>
<keyword evidence="6" id="KW-0539">Nucleus</keyword>
<evidence type="ECO:0000313" key="9">
    <source>
        <dbReference type="EMBL" id="EGV59925.1"/>
    </source>
</evidence>
<dbReference type="GeneID" id="18250499"/>
<comment type="subcellular location">
    <subcellularLocation>
        <location evidence="1">Nucleus</location>
    </subcellularLocation>
</comment>
<dbReference type="PROSITE" id="PS00028">
    <property type="entry name" value="ZINC_FINGER_C2H2_1"/>
    <property type="match status" value="2"/>
</dbReference>
<dbReference type="PANTHER" id="PTHR40626">
    <property type="entry name" value="MIP31509P"/>
    <property type="match status" value="1"/>
</dbReference>
<reference evidence="9 10" key="1">
    <citation type="journal article" date="2011" name="Proc. Natl. Acad. Sci. U.S.A.">
        <title>Comparative genomics of xylose-fermenting fungi for enhanced biofuel production.</title>
        <authorList>
            <person name="Wohlbach D.J."/>
            <person name="Kuo A."/>
            <person name="Sato T.K."/>
            <person name="Potts K.M."/>
            <person name="Salamov A.A."/>
            <person name="LaButti K.M."/>
            <person name="Sun H."/>
            <person name="Clum A."/>
            <person name="Pangilinan J.L."/>
            <person name="Lindquist E.A."/>
            <person name="Lucas S."/>
            <person name="Lapidus A."/>
            <person name="Jin M."/>
            <person name="Gunawan C."/>
            <person name="Balan V."/>
            <person name="Dale B.E."/>
            <person name="Jeffries T.W."/>
            <person name="Zinkel R."/>
            <person name="Barry K.W."/>
            <person name="Grigoriev I.V."/>
            <person name="Gasch A.P."/>
        </authorList>
    </citation>
    <scope>NUCLEOTIDE SEQUENCE [LARGE SCALE GENOMIC DNA]</scope>
    <source>
        <strain evidence="10">ATCC 10573 / BCRC 21748 / CBS 615 / JCM 9827 / NBRC 10315 / NRRL Y-1498 / VKM Y-70</strain>
    </source>
</reference>
<evidence type="ECO:0000313" key="10">
    <source>
        <dbReference type="Proteomes" id="UP000000707"/>
    </source>
</evidence>
<organism evidence="10">
    <name type="scientific">Candida tenuis (strain ATCC 10573 / BCRC 21748 / CBS 615 / JCM 9827 / NBRC 10315 / NRRL Y-1498 / VKM Y-70)</name>
    <name type="common">Yeast</name>
    <name type="synonym">Yamadazyma tenuis</name>
    <dbReference type="NCBI Taxonomy" id="590646"/>
    <lineage>
        <taxon>Eukaryota</taxon>
        <taxon>Fungi</taxon>
        <taxon>Dikarya</taxon>
        <taxon>Ascomycota</taxon>
        <taxon>Saccharomycotina</taxon>
        <taxon>Pichiomycetes</taxon>
        <taxon>Debaryomycetaceae</taxon>
        <taxon>Yamadazyma</taxon>
    </lineage>
</organism>
<dbReference type="InterPro" id="IPR051059">
    <property type="entry name" value="VerF-like"/>
</dbReference>
<keyword evidence="3" id="KW-0677">Repeat</keyword>
<dbReference type="GO" id="GO:0000785">
    <property type="term" value="C:chromatin"/>
    <property type="evidence" value="ECO:0007669"/>
    <property type="project" value="TreeGrafter"/>
</dbReference>
<dbReference type="GO" id="GO:0006351">
    <property type="term" value="P:DNA-templated transcription"/>
    <property type="evidence" value="ECO:0007669"/>
    <property type="project" value="InterPro"/>
</dbReference>
<feature type="domain" description="C2H2-type" evidence="8">
    <location>
        <begin position="44"/>
        <end position="73"/>
    </location>
</feature>
<evidence type="ECO:0000256" key="5">
    <source>
        <dbReference type="ARBA" id="ARBA00022833"/>
    </source>
</evidence>
<dbReference type="GO" id="GO:0000981">
    <property type="term" value="F:DNA-binding transcription factor activity, RNA polymerase II-specific"/>
    <property type="evidence" value="ECO:0007669"/>
    <property type="project" value="InterPro"/>
</dbReference>
<evidence type="ECO:0000256" key="1">
    <source>
        <dbReference type="ARBA" id="ARBA00004123"/>
    </source>
</evidence>
<protein>
    <recommendedName>
        <fullName evidence="8">C2H2-type domain-containing protein</fullName>
    </recommendedName>
</protein>
<name>G3BEL9_CANTC</name>
<dbReference type="Gene3D" id="3.30.160.60">
    <property type="entry name" value="Classic Zinc Finger"/>
    <property type="match status" value="1"/>
</dbReference>
<proteinExistence type="predicted"/>